<dbReference type="InterPro" id="IPR029068">
    <property type="entry name" value="Glyas_Bleomycin-R_OHBP_Dase"/>
</dbReference>
<evidence type="ECO:0000313" key="2">
    <source>
        <dbReference type="EMBL" id="MBB1062197.1"/>
    </source>
</evidence>
<sequence>MSGPASAGLFIYAKDLERLASFYQTLLGMSRAHAAPGLVVLRSPDLQITVNAMPAHIAAQVDISSPPVKRDNAAYKFFFTVPSLQQASQTASALGGEVLPEQWSGPGFIVCNAVDPEGNIFQVRESVP</sequence>
<dbReference type="Gene3D" id="3.10.180.10">
    <property type="entry name" value="2,3-Dihydroxybiphenyl 1,2-Dioxygenase, domain 1"/>
    <property type="match status" value="1"/>
</dbReference>
<protein>
    <submittedName>
        <fullName evidence="2">Glyoxalase/bleomycin resistance/dioxygenase family protein</fullName>
    </submittedName>
</protein>
<dbReference type="InterPro" id="IPR041581">
    <property type="entry name" value="Glyoxalase_6"/>
</dbReference>
<dbReference type="RefSeq" id="WP_182688942.1">
    <property type="nucleotide sequence ID" value="NZ_JACHTF010000050.1"/>
</dbReference>
<keyword evidence="2" id="KW-0223">Dioxygenase</keyword>
<keyword evidence="3" id="KW-1185">Reference proteome</keyword>
<evidence type="ECO:0000259" key="1">
    <source>
        <dbReference type="PROSITE" id="PS51819"/>
    </source>
</evidence>
<organism evidence="2 3">
    <name type="scientific">Marilutibacter spongiae</name>
    <dbReference type="NCBI Taxonomy" id="2025720"/>
    <lineage>
        <taxon>Bacteria</taxon>
        <taxon>Pseudomonadati</taxon>
        <taxon>Pseudomonadota</taxon>
        <taxon>Gammaproteobacteria</taxon>
        <taxon>Lysobacterales</taxon>
        <taxon>Lysobacteraceae</taxon>
        <taxon>Marilutibacter</taxon>
    </lineage>
</organism>
<dbReference type="Proteomes" id="UP000523196">
    <property type="component" value="Unassembled WGS sequence"/>
</dbReference>
<reference evidence="2 3" key="1">
    <citation type="submission" date="2020-08" db="EMBL/GenBank/DDBJ databases">
        <authorList>
            <person name="Xu S."/>
            <person name="Li A."/>
        </authorList>
    </citation>
    <scope>NUCLEOTIDE SEQUENCE [LARGE SCALE GENOMIC DNA]</scope>
    <source>
        <strain evidence="2 3">119BY6-57</strain>
    </source>
</reference>
<gene>
    <name evidence="2" type="ORF">H4F98_16645</name>
</gene>
<name>A0A7W3TPP4_9GAMM</name>
<keyword evidence="2" id="KW-0560">Oxidoreductase</keyword>
<dbReference type="Pfam" id="PF18029">
    <property type="entry name" value="Glyoxalase_6"/>
    <property type="match status" value="1"/>
</dbReference>
<comment type="caution">
    <text evidence="2">The sequence shown here is derived from an EMBL/GenBank/DDBJ whole genome shotgun (WGS) entry which is preliminary data.</text>
</comment>
<dbReference type="PROSITE" id="PS51819">
    <property type="entry name" value="VOC"/>
    <property type="match status" value="1"/>
</dbReference>
<accession>A0A7W3TPP4</accession>
<dbReference type="EMBL" id="JACHTF010000050">
    <property type="protein sequence ID" value="MBB1062197.1"/>
    <property type="molecule type" value="Genomic_DNA"/>
</dbReference>
<dbReference type="SUPFAM" id="SSF54593">
    <property type="entry name" value="Glyoxalase/Bleomycin resistance protein/Dihydroxybiphenyl dioxygenase"/>
    <property type="match status" value="1"/>
</dbReference>
<proteinExistence type="predicted"/>
<evidence type="ECO:0000313" key="3">
    <source>
        <dbReference type="Proteomes" id="UP000523196"/>
    </source>
</evidence>
<feature type="domain" description="VOC" evidence="1">
    <location>
        <begin position="3"/>
        <end position="126"/>
    </location>
</feature>
<dbReference type="InterPro" id="IPR037523">
    <property type="entry name" value="VOC_core"/>
</dbReference>
<dbReference type="GO" id="GO:0051213">
    <property type="term" value="F:dioxygenase activity"/>
    <property type="evidence" value="ECO:0007669"/>
    <property type="project" value="UniProtKB-KW"/>
</dbReference>
<dbReference type="AlphaFoldDB" id="A0A7W3TPP4"/>